<dbReference type="InterPro" id="IPR001173">
    <property type="entry name" value="Glyco_trans_2-like"/>
</dbReference>
<reference evidence="4 5" key="1">
    <citation type="submission" date="2023-06" db="EMBL/GenBank/DDBJ databases">
        <title>Microbacterium sp. nov., isolated from a waste landfill.</title>
        <authorList>
            <person name="Wen W."/>
        </authorList>
    </citation>
    <scope>NUCLEOTIDE SEQUENCE [LARGE SCALE GENOMIC DNA]</scope>
    <source>
        <strain evidence="4 5">ASV49</strain>
    </source>
</reference>
<dbReference type="InterPro" id="IPR029044">
    <property type="entry name" value="Nucleotide-diphossugar_trans"/>
</dbReference>
<evidence type="ECO:0000259" key="2">
    <source>
        <dbReference type="Pfam" id="PF00534"/>
    </source>
</evidence>
<dbReference type="Gene3D" id="3.40.50.2000">
    <property type="entry name" value="Glycogen Phosphorylase B"/>
    <property type="match status" value="2"/>
</dbReference>
<evidence type="ECO:0000313" key="5">
    <source>
        <dbReference type="Proteomes" id="UP001235064"/>
    </source>
</evidence>
<dbReference type="PANTHER" id="PTHR12526">
    <property type="entry name" value="GLYCOSYLTRANSFERASE"/>
    <property type="match status" value="1"/>
</dbReference>
<gene>
    <name evidence="4" type="ORF">QSV35_13210</name>
</gene>
<dbReference type="EC" id="2.4.-.-" evidence="4"/>
<feature type="domain" description="Glycosyltransferase 2-like" evidence="3">
    <location>
        <begin position="2"/>
        <end position="139"/>
    </location>
</feature>
<accession>A0ABT7N0V0</accession>
<dbReference type="Gene3D" id="3.90.550.10">
    <property type="entry name" value="Spore Coat Polysaccharide Biosynthesis Protein SpsA, Chain A"/>
    <property type="match status" value="1"/>
</dbReference>
<evidence type="ECO:0000259" key="3">
    <source>
        <dbReference type="Pfam" id="PF00535"/>
    </source>
</evidence>
<sequence>MVTAHAEGRLLRPTLRSVSAAVAMAVSSGIRSEILIVCDNADARTIAEAQRWSNRKDLDFDVRTLEVSLGESGASRNAGAIDARGQFIGFVDGDDLVSENYFAAALDVLRARQSTVVHPEYVISFGARSVIWRTDSTDNQEVSYRDLVRHNLWPSSAVAARSLYLELPYRSLHPGSGYGPEDWTWNIDTAARGITHVVAPDSVFFYRVRERGGVNNRHALSMLPAFDLEGLRRALPLVARPPVPAEEASKPDGLRGLGHRAYRAVLPAARWSTGWLSFEAKHAIYRGVRWVFRLGAGEPPIAPPPPAMSPALEEALSAIVEIEPAASWTALQVHSLPVWHAHDDGYAEWLERALNEIGTRGQVLVMVPWLGVGGADLVSLNYAKALNSLPAYSGRVTILATFPPERTRRDLIPDSINVVNLDERWLALDQGMRNRFIAQLIVLARPELIVSVNCFHFSDALQTYARPILDETRAFVTLFAFDRIGNGYPTNPITDDSQRDYLDLLDGVITDNTATAALIEDILALPHERIVVHRQPAMDDIPALETETAAYRDEEFSSTHPFRLLWPHRLDGEKRPDVLIELTAELRRRDLPAVIEVWGQRVLTQDGDTLMHDLAEAGVIYRGPYSGGLAALATNEYHALLLTSQSEGLPLVLVQSMLLGLPVIASDVGGVSNIVITGETGILTRGPDDIAGYAQAVETLIQDPGLRRTLITGAHAFAAENHSWSAFDAAVERTVRPSVAPENQPALQVGVQLPHALGGVSPGESTTAVGGAH</sequence>
<dbReference type="EMBL" id="JASXSZ010000004">
    <property type="protein sequence ID" value="MDL9980295.1"/>
    <property type="molecule type" value="Genomic_DNA"/>
</dbReference>
<proteinExistence type="predicted"/>
<name>A0ABT7N0V0_9MICO</name>
<dbReference type="CDD" id="cd03801">
    <property type="entry name" value="GT4_PimA-like"/>
    <property type="match status" value="1"/>
</dbReference>
<dbReference type="InterPro" id="IPR001296">
    <property type="entry name" value="Glyco_trans_1"/>
</dbReference>
<dbReference type="Pfam" id="PF00535">
    <property type="entry name" value="Glycos_transf_2"/>
    <property type="match status" value="1"/>
</dbReference>
<dbReference type="GO" id="GO:0016757">
    <property type="term" value="F:glycosyltransferase activity"/>
    <property type="evidence" value="ECO:0007669"/>
    <property type="project" value="UniProtKB-KW"/>
</dbReference>
<dbReference type="SUPFAM" id="SSF53448">
    <property type="entry name" value="Nucleotide-diphospho-sugar transferases"/>
    <property type="match status" value="1"/>
</dbReference>
<dbReference type="CDD" id="cd00761">
    <property type="entry name" value="Glyco_tranf_GTA_type"/>
    <property type="match status" value="1"/>
</dbReference>
<protein>
    <submittedName>
        <fullName evidence="4">Glycosyltransferase</fullName>
        <ecNumber evidence="4">2.4.-.-</ecNumber>
    </submittedName>
</protein>
<organism evidence="4 5">
    <name type="scientific">Microbacterium candidum</name>
    <dbReference type="NCBI Taxonomy" id="3041922"/>
    <lineage>
        <taxon>Bacteria</taxon>
        <taxon>Bacillati</taxon>
        <taxon>Actinomycetota</taxon>
        <taxon>Actinomycetes</taxon>
        <taxon>Micrococcales</taxon>
        <taxon>Microbacteriaceae</taxon>
        <taxon>Microbacterium</taxon>
    </lineage>
</organism>
<evidence type="ECO:0000256" key="1">
    <source>
        <dbReference type="ARBA" id="ARBA00022679"/>
    </source>
</evidence>
<dbReference type="Pfam" id="PF00534">
    <property type="entry name" value="Glycos_transf_1"/>
    <property type="match status" value="1"/>
</dbReference>
<evidence type="ECO:0000313" key="4">
    <source>
        <dbReference type="EMBL" id="MDL9980295.1"/>
    </source>
</evidence>
<keyword evidence="1 4" id="KW-0808">Transferase</keyword>
<comment type="caution">
    <text evidence="4">The sequence shown here is derived from an EMBL/GenBank/DDBJ whole genome shotgun (WGS) entry which is preliminary data.</text>
</comment>
<feature type="domain" description="Glycosyl transferase family 1" evidence="2">
    <location>
        <begin position="552"/>
        <end position="714"/>
    </location>
</feature>
<dbReference type="SUPFAM" id="SSF53756">
    <property type="entry name" value="UDP-Glycosyltransferase/glycogen phosphorylase"/>
    <property type="match status" value="1"/>
</dbReference>
<keyword evidence="4" id="KW-0328">Glycosyltransferase</keyword>
<keyword evidence="5" id="KW-1185">Reference proteome</keyword>
<dbReference type="Proteomes" id="UP001235064">
    <property type="component" value="Unassembled WGS sequence"/>
</dbReference>